<dbReference type="InterPro" id="IPR000477">
    <property type="entry name" value="RT_dom"/>
</dbReference>
<evidence type="ECO:0000313" key="3">
    <source>
        <dbReference type="Ensembl" id="ENSOMYP00000142070.1"/>
    </source>
</evidence>
<dbReference type="Ensembl" id="ENSOMYT00000119252.1">
    <property type="protein sequence ID" value="ENSOMYP00000142070.1"/>
    <property type="gene ID" value="ENSOMYG00000059582.1"/>
</dbReference>
<evidence type="ECO:0000313" key="4">
    <source>
        <dbReference type="Proteomes" id="UP000694395"/>
    </source>
</evidence>
<dbReference type="PROSITE" id="PS50878">
    <property type="entry name" value="RT_POL"/>
    <property type="match status" value="1"/>
</dbReference>
<sequence>MKCFERLVMAHINTIVPETLDPLQFAYLPNRSTDDVISIALHTALSHLAKRNTYVRMLFIDYSSAFNTIVLSKLINKLRILGLNTSHYNWILDFLVGRPQVVRVGSNTSATLILNTGAPQECVLSPLLYSLFTHDCMARHDSNTIIKFADDTTVVGLITDKTAYREEVRDLAVWYQNNNLSLNVTKTKELIVDYRKKRTEHAPILIDGAVVEQVESFKLLGVHINNKLEWSKHTKTVVKRARQSLFPPRKLKRCGMGPEILKRLSSCNIKSITAWNGNCSASDHKALQRVVRTAQYITGAKLPAIQDRYTRQCQRKALKIVNDPSHPSHRLFSLLTHVKRYRSAKSRTKRLQQFLPPSHKTPEQEFALCAPTPLFPLLLLLLLLSVYHICIVTLTIHSCTYYLNWADQQVLPHIG</sequence>
<protein>
    <recommendedName>
        <fullName evidence="2">Reverse transcriptase domain-containing protein</fullName>
    </recommendedName>
</protein>
<dbReference type="InterPro" id="IPR043502">
    <property type="entry name" value="DNA/RNA_pol_sf"/>
</dbReference>
<evidence type="ECO:0000259" key="2">
    <source>
        <dbReference type="PROSITE" id="PS50878"/>
    </source>
</evidence>
<dbReference type="Proteomes" id="UP000694395">
    <property type="component" value="Chromosome 8"/>
</dbReference>
<keyword evidence="1" id="KW-0472">Membrane</keyword>
<dbReference type="CDD" id="cd01650">
    <property type="entry name" value="RT_nLTR_like"/>
    <property type="match status" value="1"/>
</dbReference>
<keyword evidence="4" id="KW-1185">Reference proteome</keyword>
<proteinExistence type="predicted"/>
<evidence type="ECO:0000256" key="1">
    <source>
        <dbReference type="SAM" id="Phobius"/>
    </source>
</evidence>
<keyword evidence="1" id="KW-1133">Transmembrane helix</keyword>
<name>A0A8K9Y3Y5_ONCMY</name>
<keyword evidence="1" id="KW-0812">Transmembrane</keyword>
<accession>A0A8K9Y3Y5</accession>
<reference evidence="3" key="3">
    <citation type="submission" date="2025-09" db="UniProtKB">
        <authorList>
            <consortium name="Ensembl"/>
        </authorList>
    </citation>
    <scope>IDENTIFICATION</scope>
</reference>
<reference evidence="3" key="2">
    <citation type="submission" date="2025-08" db="UniProtKB">
        <authorList>
            <consortium name="Ensembl"/>
        </authorList>
    </citation>
    <scope>IDENTIFICATION</scope>
</reference>
<feature type="transmembrane region" description="Helical" evidence="1">
    <location>
        <begin position="374"/>
        <end position="396"/>
    </location>
</feature>
<organism evidence="3 4">
    <name type="scientific">Oncorhynchus mykiss</name>
    <name type="common">Rainbow trout</name>
    <name type="synonym">Salmo gairdneri</name>
    <dbReference type="NCBI Taxonomy" id="8022"/>
    <lineage>
        <taxon>Eukaryota</taxon>
        <taxon>Metazoa</taxon>
        <taxon>Chordata</taxon>
        <taxon>Craniata</taxon>
        <taxon>Vertebrata</taxon>
        <taxon>Euteleostomi</taxon>
        <taxon>Actinopterygii</taxon>
        <taxon>Neopterygii</taxon>
        <taxon>Teleostei</taxon>
        <taxon>Protacanthopterygii</taxon>
        <taxon>Salmoniformes</taxon>
        <taxon>Salmonidae</taxon>
        <taxon>Salmoninae</taxon>
        <taxon>Oncorhynchus</taxon>
    </lineage>
</organism>
<feature type="domain" description="Reverse transcriptase" evidence="2">
    <location>
        <begin position="1"/>
        <end position="224"/>
    </location>
</feature>
<dbReference type="GeneTree" id="ENSGT01020000230367"/>
<reference evidence="3" key="1">
    <citation type="submission" date="2020-07" db="EMBL/GenBank/DDBJ databases">
        <title>A long reads based de novo assembly of the rainbow trout Arlee double haploid line genome.</title>
        <authorList>
            <person name="Gao G."/>
            <person name="Palti Y."/>
        </authorList>
    </citation>
    <scope>NUCLEOTIDE SEQUENCE [LARGE SCALE GENOMIC DNA]</scope>
</reference>
<dbReference type="PANTHER" id="PTHR33332">
    <property type="entry name" value="REVERSE TRANSCRIPTASE DOMAIN-CONTAINING PROTEIN"/>
    <property type="match status" value="1"/>
</dbReference>
<dbReference type="SUPFAM" id="SSF56672">
    <property type="entry name" value="DNA/RNA polymerases"/>
    <property type="match status" value="1"/>
</dbReference>
<dbReference type="AlphaFoldDB" id="A0A8K9Y3Y5"/>
<dbReference type="Pfam" id="PF00078">
    <property type="entry name" value="RVT_1"/>
    <property type="match status" value="1"/>
</dbReference>